<feature type="domain" description="Chorismate-utilising enzyme C-terminal" evidence="6">
    <location>
        <begin position="197"/>
        <end position="449"/>
    </location>
</feature>
<proteinExistence type="inferred from homology"/>
<evidence type="ECO:0000256" key="4">
    <source>
        <dbReference type="ARBA" id="ARBA00023235"/>
    </source>
</evidence>
<evidence type="ECO:0000256" key="2">
    <source>
        <dbReference type="ARBA" id="ARBA00005297"/>
    </source>
</evidence>
<dbReference type="PANTHER" id="PTHR42839">
    <property type="entry name" value="ISOCHORISMATE SYNTHASE ENTC"/>
    <property type="match status" value="1"/>
</dbReference>
<keyword evidence="8" id="KW-1185">Reference proteome</keyword>
<evidence type="ECO:0000313" key="8">
    <source>
        <dbReference type="Proteomes" id="UP000095347"/>
    </source>
</evidence>
<dbReference type="STRING" id="28181.BEN30_02185"/>
<name>A0A1E5QC95_9PROT</name>
<dbReference type="NCBIfam" id="TIGR00543">
    <property type="entry name" value="isochor_syn"/>
    <property type="match status" value="1"/>
</dbReference>
<evidence type="ECO:0000313" key="7">
    <source>
        <dbReference type="EMBL" id="OEJ69665.1"/>
    </source>
</evidence>
<evidence type="ECO:0000259" key="6">
    <source>
        <dbReference type="Pfam" id="PF00425"/>
    </source>
</evidence>
<dbReference type="GO" id="GO:0008909">
    <property type="term" value="F:isochorismate synthase activity"/>
    <property type="evidence" value="ECO:0007669"/>
    <property type="project" value="UniProtKB-EC"/>
</dbReference>
<dbReference type="InterPro" id="IPR015890">
    <property type="entry name" value="Chorismate_C"/>
</dbReference>
<evidence type="ECO:0000256" key="5">
    <source>
        <dbReference type="ARBA" id="ARBA00041564"/>
    </source>
</evidence>
<dbReference type="PANTHER" id="PTHR42839:SF2">
    <property type="entry name" value="ISOCHORISMATE SYNTHASE ENTC"/>
    <property type="match status" value="1"/>
</dbReference>
<organism evidence="7 8">
    <name type="scientific">Magnetovibrio blakemorei</name>
    <dbReference type="NCBI Taxonomy" id="28181"/>
    <lineage>
        <taxon>Bacteria</taxon>
        <taxon>Pseudomonadati</taxon>
        <taxon>Pseudomonadota</taxon>
        <taxon>Alphaproteobacteria</taxon>
        <taxon>Rhodospirillales</taxon>
        <taxon>Magnetovibrionaceae</taxon>
        <taxon>Magnetovibrio</taxon>
    </lineage>
</organism>
<dbReference type="AlphaFoldDB" id="A0A1E5QC95"/>
<gene>
    <name evidence="7" type="ORF">BEN30_02185</name>
</gene>
<dbReference type="EC" id="5.4.4.2" evidence="3"/>
<comment type="caution">
    <text evidence="7">The sequence shown here is derived from an EMBL/GenBank/DDBJ whole genome shotgun (WGS) entry which is preliminary data.</text>
</comment>
<reference evidence="8" key="1">
    <citation type="submission" date="2016-07" db="EMBL/GenBank/DDBJ databases">
        <authorList>
            <person name="Florea S."/>
            <person name="Webb J.S."/>
            <person name="Jaromczyk J."/>
            <person name="Schardl C.L."/>
        </authorList>
    </citation>
    <scope>NUCLEOTIDE SEQUENCE [LARGE SCALE GENOMIC DNA]</scope>
    <source>
        <strain evidence="8">MV-1</strain>
    </source>
</reference>
<dbReference type="SUPFAM" id="SSF56322">
    <property type="entry name" value="ADC synthase"/>
    <property type="match status" value="1"/>
</dbReference>
<comment type="similarity">
    <text evidence="2">Belongs to the isochorismate synthase family.</text>
</comment>
<comment type="catalytic activity">
    <reaction evidence="1">
        <text>chorismate = isochorismate</text>
        <dbReference type="Rhea" id="RHEA:18985"/>
        <dbReference type="ChEBI" id="CHEBI:29748"/>
        <dbReference type="ChEBI" id="CHEBI:29780"/>
        <dbReference type="EC" id="5.4.4.2"/>
    </reaction>
</comment>
<dbReference type="Proteomes" id="UP000095347">
    <property type="component" value="Unassembled WGS sequence"/>
</dbReference>
<accession>A0A1E5QC95</accession>
<dbReference type="InterPro" id="IPR004561">
    <property type="entry name" value="IsoChor_synthase"/>
</dbReference>
<dbReference type="EMBL" id="MCGG01000002">
    <property type="protein sequence ID" value="OEJ69665.1"/>
    <property type="molecule type" value="Genomic_DNA"/>
</dbReference>
<protein>
    <recommendedName>
        <fullName evidence="3">isochorismate synthase</fullName>
        <ecNumber evidence="3">5.4.4.2</ecNumber>
    </recommendedName>
    <alternativeName>
        <fullName evidence="5">Isochorismate mutase</fullName>
    </alternativeName>
</protein>
<keyword evidence="4" id="KW-0413">Isomerase</keyword>
<dbReference type="InterPro" id="IPR005801">
    <property type="entry name" value="ADC_synthase"/>
</dbReference>
<sequence length="460" mass="49560">MLSALLARSDAAAALIGSGITSVTMALPDVGFDGLPQGLPQGLTDFIYWASPEDRHFLLGCEQVVSVETTGQRHIGALAAALQSMQTNWRQFDLDDLGQSPALFTGFPFAAASANDATEHTTAGLSAFLRLPLITLQRQRAVCSLTLNWHRDKGDGEAAKAAWLHALQRLLIAVSSPIDAAPCANPLRRVSATPNDATWLARVGQATQDIHQGLLKKVVLSRHIHVVAPRRFEPARLLINLAQRFPSCVQIAMTGDFGVLAAATPERLIRLKHGRLHSDALAGTWRRDPDEGRDALLGFDLQHSDKALHEHQLVVDAILRRLAPVSSDLTYPEEPLLMRLRGLHHLWTPIEGKPAREIGLLDLAERLHPTPAVGGAPSAAALDWLARHGETRDGLYTGVFGWMTPGGDGDLSVVLRCAVLKDNHAHLSAGAGIVGSSDPIEELAETELKLAAMLDALEEA</sequence>
<evidence type="ECO:0000256" key="3">
    <source>
        <dbReference type="ARBA" id="ARBA00012824"/>
    </source>
</evidence>
<dbReference type="Gene3D" id="3.60.120.10">
    <property type="entry name" value="Anthranilate synthase"/>
    <property type="match status" value="1"/>
</dbReference>
<evidence type="ECO:0000256" key="1">
    <source>
        <dbReference type="ARBA" id="ARBA00000799"/>
    </source>
</evidence>
<dbReference type="Pfam" id="PF00425">
    <property type="entry name" value="Chorismate_bind"/>
    <property type="match status" value="1"/>
</dbReference>